<evidence type="ECO:0000313" key="2">
    <source>
        <dbReference type="Proteomes" id="UP000014071"/>
    </source>
</evidence>
<organism evidence="1 2">
    <name type="scientific">Pseudozyma hubeiensis (strain SY62)</name>
    <name type="common">Yeast</name>
    <dbReference type="NCBI Taxonomy" id="1305764"/>
    <lineage>
        <taxon>Eukaryota</taxon>
        <taxon>Fungi</taxon>
        <taxon>Dikarya</taxon>
        <taxon>Basidiomycota</taxon>
        <taxon>Ustilaginomycotina</taxon>
        <taxon>Ustilaginomycetes</taxon>
        <taxon>Ustilaginales</taxon>
        <taxon>Ustilaginaceae</taxon>
        <taxon>Pseudozyma</taxon>
    </lineage>
</organism>
<dbReference type="GeneID" id="24107473"/>
<dbReference type="Proteomes" id="UP000014071">
    <property type="component" value="Unassembled WGS sequence"/>
</dbReference>
<proteinExistence type="predicted"/>
<evidence type="ECO:0000313" key="1">
    <source>
        <dbReference type="EMBL" id="GAC94607.1"/>
    </source>
</evidence>
<name>R9P0M5_PSEHS</name>
<sequence length="98" mass="11259">MRWEEALGCASRRYLEHVRVNKFKPREPITGRVRMRSAVQQTARFRGDAAAPPALPSFCLLSALDSYDHIGKLNAEVSDQVRFKGHDGRPYFFARKDH</sequence>
<dbReference type="RefSeq" id="XP_012188194.1">
    <property type="nucleotide sequence ID" value="XM_012332804.1"/>
</dbReference>
<dbReference type="EMBL" id="DF238785">
    <property type="protein sequence ID" value="GAC94607.1"/>
    <property type="molecule type" value="Genomic_DNA"/>
</dbReference>
<accession>R9P0M5</accession>
<dbReference type="HOGENOM" id="CLU_2334555_0_0_1"/>
<gene>
    <name evidence="1" type="ORF">PHSY_002180</name>
</gene>
<dbReference type="AlphaFoldDB" id="R9P0M5"/>
<keyword evidence="2" id="KW-1185">Reference proteome</keyword>
<protein>
    <submittedName>
        <fullName evidence="1">NADPH dehydrogenase</fullName>
    </submittedName>
</protein>
<reference evidence="2" key="1">
    <citation type="journal article" date="2013" name="Genome Announc.">
        <title>Draft genome sequence of the basidiomycetous yeast-like fungus Pseudozyma hubeiensis SY62, which produces an abundant amount of the biosurfactant mannosylerythritol lipids.</title>
        <authorList>
            <person name="Konishi M."/>
            <person name="Hatada Y."/>
            <person name="Horiuchi J."/>
        </authorList>
    </citation>
    <scope>NUCLEOTIDE SEQUENCE [LARGE SCALE GENOMIC DNA]</scope>
    <source>
        <strain evidence="2">SY62</strain>
    </source>
</reference>